<keyword evidence="15" id="KW-0282">Flagellum</keyword>
<dbReference type="GO" id="GO:0044780">
    <property type="term" value="P:bacterial-type flagellum assembly"/>
    <property type="evidence" value="ECO:0007669"/>
    <property type="project" value="InterPro"/>
</dbReference>
<evidence type="ECO:0000256" key="4">
    <source>
        <dbReference type="ARBA" id="ARBA00022448"/>
    </source>
</evidence>
<evidence type="ECO:0000256" key="5">
    <source>
        <dbReference type="ARBA" id="ARBA00022475"/>
    </source>
</evidence>
<evidence type="ECO:0000256" key="12">
    <source>
        <dbReference type="ARBA" id="ARBA00025078"/>
    </source>
</evidence>
<proteinExistence type="inferred from homology"/>
<name>A0A5Q2QDZ6_9GAMM</name>
<evidence type="ECO:0000256" key="2">
    <source>
        <dbReference type="ARBA" id="ARBA00010690"/>
    </source>
</evidence>
<dbReference type="PANTHER" id="PTHR30531:SF12">
    <property type="entry name" value="FLAGELLAR BIOSYNTHETIC PROTEIN FLHB"/>
    <property type="match status" value="1"/>
</dbReference>
<accession>A0A5Q2QDZ6</accession>
<dbReference type="GO" id="GO:0009306">
    <property type="term" value="P:protein secretion"/>
    <property type="evidence" value="ECO:0007669"/>
    <property type="project" value="InterPro"/>
</dbReference>
<evidence type="ECO:0000256" key="13">
    <source>
        <dbReference type="RuleBase" id="RU364091"/>
    </source>
</evidence>
<dbReference type="AlphaFoldDB" id="A0A5Q2QDZ6"/>
<dbReference type="InterPro" id="IPR029025">
    <property type="entry name" value="T3SS_substrate_exporter_C"/>
</dbReference>
<organism evidence="15 16">
    <name type="scientific">Litorivicinus lipolyticus</name>
    <dbReference type="NCBI Taxonomy" id="418701"/>
    <lineage>
        <taxon>Bacteria</taxon>
        <taxon>Pseudomonadati</taxon>
        <taxon>Pseudomonadota</taxon>
        <taxon>Gammaproteobacteria</taxon>
        <taxon>Oceanospirillales</taxon>
        <taxon>Litorivicinaceae</taxon>
        <taxon>Litorivicinus</taxon>
    </lineage>
</organism>
<feature type="region of interest" description="Disordered" evidence="14">
    <location>
        <begin position="1"/>
        <end position="25"/>
    </location>
</feature>
<comment type="function">
    <text evidence="12 13">Required for formation of the rod structure in the basal body of the flagellar apparatus. Together with FliI and FliH, may constitute the export apparatus of flagellin.</text>
</comment>
<dbReference type="OrthoDB" id="9807950at2"/>
<evidence type="ECO:0000256" key="6">
    <source>
        <dbReference type="ARBA" id="ARBA00022692"/>
    </source>
</evidence>
<sequence>MAEENEDGQEKSEDPSERRLEKGLEDGQVARSKELATLLSLMFGMIAMYFAGSMLAEALAAIGRDAFTISRGELADKSSMATLLGESSRAVIGGIIVVGGAGMIAAIAGNLGVGGFLLSAKSLMPKGSRMNPLQGLKRMFSANSLVELVKSVLKVALTAGIGGAALWAQLDILLSLADMPIEQAIEKALTSVLLTVLYMVSGLILVAALDVPYQLYEHKKKMRMTLKEVKDEFKETEGSPELKARVRQVQREMANRRMMQKVPDADVIVTNPTHYAIALKYDPHGGGAPTVLAKGKDELAMRIREKASEHGIARLETPPLARALYHSVDIDQEIPAGLYVAVAQVLAYVFQLNEHFKGRAQRPAHPSNLPIPTEFRVDPD</sequence>
<keyword evidence="15" id="KW-0966">Cell projection</keyword>
<keyword evidence="10 13" id="KW-0472">Membrane</keyword>
<dbReference type="Gene3D" id="6.10.250.2080">
    <property type="match status" value="1"/>
</dbReference>
<keyword evidence="8 13" id="KW-0653">Protein transport</keyword>
<evidence type="ECO:0000256" key="11">
    <source>
        <dbReference type="ARBA" id="ARBA00023225"/>
    </source>
</evidence>
<dbReference type="Gene3D" id="3.40.1690.10">
    <property type="entry name" value="secretion proteins EscU"/>
    <property type="match status" value="1"/>
</dbReference>
<comment type="subcellular location">
    <subcellularLocation>
        <location evidence="1">Cell membrane</location>
        <topology evidence="1">Multi-pass membrane protein</topology>
    </subcellularLocation>
</comment>
<dbReference type="KEGG" id="llp:GH975_06570"/>
<dbReference type="PRINTS" id="PR00950">
    <property type="entry name" value="TYPE3IMSPROT"/>
</dbReference>
<evidence type="ECO:0000256" key="10">
    <source>
        <dbReference type="ARBA" id="ARBA00023136"/>
    </source>
</evidence>
<dbReference type="Pfam" id="PF01312">
    <property type="entry name" value="Bac_export_2"/>
    <property type="match status" value="1"/>
</dbReference>
<keyword evidence="9 13" id="KW-1133">Transmembrane helix</keyword>
<feature type="transmembrane region" description="Helical" evidence="13">
    <location>
        <begin position="148"/>
        <end position="168"/>
    </location>
</feature>
<feature type="transmembrane region" description="Helical" evidence="13">
    <location>
        <begin position="90"/>
        <end position="120"/>
    </location>
</feature>
<dbReference type="Proteomes" id="UP000388235">
    <property type="component" value="Chromosome"/>
</dbReference>
<evidence type="ECO:0000313" key="16">
    <source>
        <dbReference type="Proteomes" id="UP000388235"/>
    </source>
</evidence>
<evidence type="ECO:0000256" key="8">
    <source>
        <dbReference type="ARBA" id="ARBA00022927"/>
    </source>
</evidence>
<evidence type="ECO:0000256" key="1">
    <source>
        <dbReference type="ARBA" id="ARBA00004651"/>
    </source>
</evidence>
<dbReference type="NCBIfam" id="TIGR00328">
    <property type="entry name" value="flhB"/>
    <property type="match status" value="1"/>
</dbReference>
<evidence type="ECO:0000256" key="14">
    <source>
        <dbReference type="SAM" id="MobiDB-lite"/>
    </source>
</evidence>
<feature type="transmembrane region" description="Helical" evidence="13">
    <location>
        <begin position="38"/>
        <end position="62"/>
    </location>
</feature>
<gene>
    <name evidence="13 15" type="primary">flhB</name>
    <name evidence="15" type="ORF">GH975_06570</name>
</gene>
<dbReference type="RefSeq" id="WP_153713760.1">
    <property type="nucleotide sequence ID" value="NZ_CP045871.1"/>
</dbReference>
<reference evidence="15 16" key="1">
    <citation type="submission" date="2019-11" db="EMBL/GenBank/DDBJ databases">
        <authorList>
            <person name="Khan S.A."/>
            <person name="Jeon C.O."/>
            <person name="Chun B.H."/>
        </authorList>
    </citation>
    <scope>NUCLEOTIDE SEQUENCE [LARGE SCALE GENOMIC DNA]</scope>
    <source>
        <strain evidence="15 16">IMCC 1097</strain>
    </source>
</reference>
<keyword evidence="7 13" id="KW-1005">Bacterial flagellum biogenesis</keyword>
<feature type="region of interest" description="Disordered" evidence="14">
    <location>
        <begin position="359"/>
        <end position="380"/>
    </location>
</feature>
<evidence type="ECO:0000256" key="9">
    <source>
        <dbReference type="ARBA" id="ARBA00022989"/>
    </source>
</evidence>
<evidence type="ECO:0000256" key="7">
    <source>
        <dbReference type="ARBA" id="ARBA00022795"/>
    </source>
</evidence>
<dbReference type="EMBL" id="CP045871">
    <property type="protein sequence ID" value="QGG80256.1"/>
    <property type="molecule type" value="Genomic_DNA"/>
</dbReference>
<keyword evidence="6 13" id="KW-0812">Transmembrane</keyword>
<keyword evidence="4 13" id="KW-0813">Transport</keyword>
<dbReference type="FunFam" id="3.40.1690.10:FF:000001">
    <property type="entry name" value="Flagellar biosynthetic protein FlhB"/>
    <property type="match status" value="1"/>
</dbReference>
<evidence type="ECO:0000313" key="15">
    <source>
        <dbReference type="EMBL" id="QGG80256.1"/>
    </source>
</evidence>
<dbReference type="PANTHER" id="PTHR30531">
    <property type="entry name" value="FLAGELLAR BIOSYNTHETIC PROTEIN FLHB"/>
    <property type="match status" value="1"/>
</dbReference>
<dbReference type="InterPro" id="IPR006135">
    <property type="entry name" value="T3SS_substrate_exporter"/>
</dbReference>
<keyword evidence="15" id="KW-0969">Cilium</keyword>
<dbReference type="SUPFAM" id="SSF160544">
    <property type="entry name" value="EscU C-terminal domain-like"/>
    <property type="match status" value="1"/>
</dbReference>
<comment type="similarity">
    <text evidence="2 13">Belongs to the type III secretion exporter family.</text>
</comment>
<protein>
    <recommendedName>
        <fullName evidence="3 13">Flagellar biosynthetic protein FlhB</fullName>
    </recommendedName>
</protein>
<keyword evidence="11 13" id="KW-1006">Bacterial flagellum protein export</keyword>
<keyword evidence="16" id="KW-1185">Reference proteome</keyword>
<dbReference type="GO" id="GO:0005886">
    <property type="term" value="C:plasma membrane"/>
    <property type="evidence" value="ECO:0007669"/>
    <property type="project" value="UniProtKB-SubCell"/>
</dbReference>
<evidence type="ECO:0000256" key="3">
    <source>
        <dbReference type="ARBA" id="ARBA00021622"/>
    </source>
</evidence>
<feature type="transmembrane region" description="Helical" evidence="13">
    <location>
        <begin position="188"/>
        <end position="213"/>
    </location>
</feature>
<keyword evidence="5 13" id="KW-1003">Cell membrane</keyword>
<feature type="compositionally biased region" description="Basic and acidic residues" evidence="14">
    <location>
        <begin position="8"/>
        <end position="25"/>
    </location>
</feature>
<dbReference type="InterPro" id="IPR006136">
    <property type="entry name" value="FlhB"/>
</dbReference>